<keyword evidence="6" id="KW-1185">Reference proteome</keyword>
<dbReference type="RefSeq" id="WP_034771385.1">
    <property type="nucleotide sequence ID" value="NZ_CCRF01000065.1"/>
</dbReference>
<evidence type="ECO:0000313" key="5">
    <source>
        <dbReference type="Proteomes" id="UP000032076"/>
    </source>
</evidence>
<sequence>MKDRRKEVLKRIEKRKKYKRSYPPKTIESERNVKTPVFPEYQEQHDFTWFSMNEGMKNTEHPLFNREIFLFKILASACLVLIVAIAFKNQSQQLEPVRSTVTQVMEKEFQFAMVADWYEDTFGKPLALFPEKAPNKKEAPAKYALPANGVILEDFQADNQGVTIQTVKGEAVEAIQSGVVKFAGVDKEFGKTIIIQHPDQSETWYGQLGEIKVKAYDKVQAGDQIGIVSSKENETTGEFYFAIKQDEKFIDPVQVIKFE</sequence>
<dbReference type="GO" id="GO:0004222">
    <property type="term" value="F:metalloendopeptidase activity"/>
    <property type="evidence" value="ECO:0007669"/>
    <property type="project" value="TreeGrafter"/>
</dbReference>
<dbReference type="SUPFAM" id="SSF51261">
    <property type="entry name" value="Duplicated hybrid motif"/>
    <property type="match status" value="1"/>
</dbReference>
<dbReference type="PATRIC" id="fig|35841.6.peg.783"/>
<dbReference type="EMBL" id="CCRF01000065">
    <property type="protein sequence ID" value="CEE02174.1"/>
    <property type="molecule type" value="Genomic_DNA"/>
</dbReference>
<dbReference type="Pfam" id="PF01551">
    <property type="entry name" value="Peptidase_M23"/>
    <property type="match status" value="1"/>
</dbReference>
<dbReference type="Proteomes" id="UP000040576">
    <property type="component" value="Unassembled WGS sequence"/>
</dbReference>
<feature type="transmembrane region" description="Helical" evidence="1">
    <location>
        <begin position="69"/>
        <end position="87"/>
    </location>
</feature>
<dbReference type="Proteomes" id="UP000032076">
    <property type="component" value="Unassembled WGS sequence"/>
</dbReference>
<reference evidence="3 6" key="1">
    <citation type="submission" date="2014-07" db="EMBL/GenBank/DDBJ databases">
        <authorList>
            <person name="Wibberg Daniel"/>
        </authorList>
    </citation>
    <scope>NUCLEOTIDE SEQUENCE [LARGE SCALE GENOMIC DNA]</scope>
</reference>
<organism evidence="3 6">
    <name type="scientific">Caldibacillus thermoamylovorans</name>
    <dbReference type="NCBI Taxonomy" id="35841"/>
    <lineage>
        <taxon>Bacteria</taxon>
        <taxon>Bacillati</taxon>
        <taxon>Bacillota</taxon>
        <taxon>Bacilli</taxon>
        <taxon>Bacillales</taxon>
        <taxon>Bacillaceae</taxon>
        <taxon>Caldibacillus</taxon>
    </lineage>
</organism>
<keyword evidence="1" id="KW-0472">Membrane</keyword>
<evidence type="ECO:0000313" key="3">
    <source>
        <dbReference type="EMBL" id="CEE02174.1"/>
    </source>
</evidence>
<dbReference type="PANTHER" id="PTHR21666">
    <property type="entry name" value="PEPTIDASE-RELATED"/>
    <property type="match status" value="1"/>
</dbReference>
<evidence type="ECO:0000256" key="1">
    <source>
        <dbReference type="SAM" id="Phobius"/>
    </source>
</evidence>
<keyword evidence="1" id="KW-1133">Transmembrane helix</keyword>
<dbReference type="CDD" id="cd12797">
    <property type="entry name" value="M23_peptidase"/>
    <property type="match status" value="1"/>
</dbReference>
<accession>A0A090KTX3</accession>
<dbReference type="EMBL" id="JXLU01000147">
    <property type="protein sequence ID" value="KIO70179.1"/>
    <property type="molecule type" value="Genomic_DNA"/>
</dbReference>
<dbReference type="Gene3D" id="2.70.70.10">
    <property type="entry name" value="Glucose Permease (Domain IIA)"/>
    <property type="match status" value="1"/>
</dbReference>
<gene>
    <name evidence="4" type="ORF">B4167_0871</name>
    <name evidence="3" type="ORF">BT1A1_2353</name>
</gene>
<protein>
    <submittedName>
        <fullName evidence="3">Peptidase M23</fullName>
    </submittedName>
</protein>
<evidence type="ECO:0000259" key="2">
    <source>
        <dbReference type="Pfam" id="PF01551"/>
    </source>
</evidence>
<name>A0A090KTX3_9BACI</name>
<proteinExistence type="predicted"/>
<dbReference type="InterPro" id="IPR011055">
    <property type="entry name" value="Dup_hybrid_motif"/>
</dbReference>
<feature type="domain" description="M23ase beta-sheet core" evidence="2">
    <location>
        <begin position="159"/>
        <end position="252"/>
    </location>
</feature>
<keyword evidence="1" id="KW-0812">Transmembrane</keyword>
<dbReference type="eggNOG" id="COG0739">
    <property type="taxonomic scope" value="Bacteria"/>
</dbReference>
<dbReference type="AlphaFoldDB" id="A0A090KTX3"/>
<reference evidence="4 5" key="2">
    <citation type="submission" date="2015-01" db="EMBL/GenBank/DDBJ databases">
        <title>Draft Genome Sequences of Four Bacillus thermoamylovorans Strains, Isolated From Food Products.</title>
        <authorList>
            <person name="Krawcyk A.O."/>
            <person name="Berendsen E.M."/>
            <person name="Eijlander R.T."/>
            <person name="de Jong A."/>
            <person name="Wells-Bennik M."/>
            <person name="Kuipers O.P."/>
        </authorList>
    </citation>
    <scope>NUCLEOTIDE SEQUENCE [LARGE SCALE GENOMIC DNA]</scope>
    <source>
        <strain evidence="4 5">B4167</strain>
    </source>
</reference>
<evidence type="ECO:0000313" key="6">
    <source>
        <dbReference type="Proteomes" id="UP000040576"/>
    </source>
</evidence>
<evidence type="ECO:0000313" key="4">
    <source>
        <dbReference type="EMBL" id="KIO70179.1"/>
    </source>
</evidence>
<dbReference type="InterPro" id="IPR050570">
    <property type="entry name" value="Cell_wall_metabolism_enzyme"/>
</dbReference>
<dbReference type="PANTHER" id="PTHR21666:SF274">
    <property type="entry name" value="STAGE IV SPORULATION PROTEIN FA"/>
    <property type="match status" value="1"/>
</dbReference>
<dbReference type="OrthoDB" id="2986589at2"/>
<dbReference type="STRING" id="35841.B4167_0871"/>
<dbReference type="InterPro" id="IPR016047">
    <property type="entry name" value="M23ase_b-sheet_dom"/>
</dbReference>